<dbReference type="Proteomes" id="UP000076476">
    <property type="component" value="Unassembled WGS sequence"/>
</dbReference>
<organism evidence="1 2">
    <name type="scientific">Aeribacillus pallidus</name>
    <dbReference type="NCBI Taxonomy" id="33936"/>
    <lineage>
        <taxon>Bacteria</taxon>
        <taxon>Bacillati</taxon>
        <taxon>Bacillota</taxon>
        <taxon>Bacilli</taxon>
        <taxon>Bacillales</taxon>
        <taxon>Bacillaceae</taxon>
        <taxon>Aeribacillus</taxon>
    </lineage>
</organism>
<dbReference type="AlphaFoldDB" id="A0A165YFT1"/>
<keyword evidence="2" id="KW-1185">Reference proteome</keyword>
<dbReference type="STRING" id="33936.AZI98_05560"/>
<sequence length="450" mass="51082">MIYQIKQADHLNQTVLLPSSFSHVTIESISFGKRKIACRSILHHEDSQSIYISKDIAESLLLPKNIRIKALVHSETLFLGPVVGIFTAGFYKSLLRPLGDRSIFFSKLVVNGCSTGAFCFVFGIHQIHWDLEMIEGYSFNESGWVKITVPFPNVIYDRLPNRKVENSDYFQSAKKNLFMRSIPFFNSGFFNKWDVHHILSKDGTVRHYLPETYHAPSIKTIEQLINRFQTIYLKPENGSLGLGIFKLVKNRKNGSILCCYYDENGKGQLKLSSSIEGFLQRFFAQRSLDQYIAQQGISLLQSSGNPVDFRVHTNKNENGIWLVSAIAAKLAGKGNPTTHIKNGGTIKSLHELSLPLNKEDIYRSLSTAALSISKAIDRKMDGEIGEIGFDFGIDNNGNIWLFEANSKPGRSIFMHKDLQQEDRLTLRFPFQYAEYLMKKTISTEEIYDAP</sequence>
<accession>A0A165YFT1</accession>
<dbReference type="InterPro" id="IPR026838">
    <property type="entry name" value="YheC/D"/>
</dbReference>
<name>A0A165YFT1_9BACI</name>
<protein>
    <recommendedName>
        <fullName evidence="3">Endospore coat-associated protein YheD</fullName>
    </recommendedName>
</protein>
<proteinExistence type="predicted"/>
<evidence type="ECO:0000313" key="1">
    <source>
        <dbReference type="EMBL" id="KZN97031.1"/>
    </source>
</evidence>
<evidence type="ECO:0008006" key="3">
    <source>
        <dbReference type="Google" id="ProtNLM"/>
    </source>
</evidence>
<gene>
    <name evidence="1" type="ORF">AZI98_05560</name>
</gene>
<comment type="caution">
    <text evidence="1">The sequence shown here is derived from an EMBL/GenBank/DDBJ whole genome shotgun (WGS) entry which is preliminary data.</text>
</comment>
<dbReference type="SUPFAM" id="SSF56059">
    <property type="entry name" value="Glutathione synthetase ATP-binding domain-like"/>
    <property type="match status" value="1"/>
</dbReference>
<dbReference type="OrthoDB" id="7869153at2"/>
<dbReference type="Pfam" id="PF14398">
    <property type="entry name" value="ATPgrasp_YheCD"/>
    <property type="match status" value="1"/>
</dbReference>
<dbReference type="RefSeq" id="WP_063387289.1">
    <property type="nucleotide sequence ID" value="NZ_LWBR01000013.1"/>
</dbReference>
<evidence type="ECO:0000313" key="2">
    <source>
        <dbReference type="Proteomes" id="UP000076476"/>
    </source>
</evidence>
<dbReference type="EMBL" id="LWBR01000013">
    <property type="protein sequence ID" value="KZN97031.1"/>
    <property type="molecule type" value="Genomic_DNA"/>
</dbReference>
<reference evidence="1 2" key="1">
    <citation type="submission" date="2016-04" db="EMBL/GenBank/DDBJ databases">
        <title>Draft genome sequence of Aeribacillus pallidus 8m3 from petroleum reservoir.</title>
        <authorList>
            <person name="Poltaraus A.B."/>
            <person name="Nazina T.N."/>
            <person name="Tourova T.P."/>
            <person name="Malakho S.M."/>
            <person name="Korshunova A.V."/>
            <person name="Sokolova D.S."/>
        </authorList>
    </citation>
    <scope>NUCLEOTIDE SEQUENCE [LARGE SCALE GENOMIC DNA]</scope>
    <source>
        <strain evidence="1 2">8m3</strain>
    </source>
</reference>
<dbReference type="Gene3D" id="3.30.470.20">
    <property type="entry name" value="ATP-grasp fold, B domain"/>
    <property type="match status" value="1"/>
</dbReference>